<name>A0ABD3HPN6_9MARC</name>
<keyword evidence="3" id="KW-1185">Reference proteome</keyword>
<sequence>MRTGARKRHYNAQDLLLIPSRRGSLSITRRAVIEYQESDSTLYGVPRNISMRESVVIWDATAFQRRGRLRHLRLTTEAHENIHDPSGSHVHEEASDNYPTNSAEENINIEEDIMHEFIQSQFPPTDLGEEDMQPEYASHGESEYTAMEKDAMTRLYEGSQVSKLSTVLLLLNLQQRYNVSNAFMDALFGLLKSKLDQPGYN</sequence>
<evidence type="ECO:0000256" key="1">
    <source>
        <dbReference type="SAM" id="MobiDB-lite"/>
    </source>
</evidence>
<dbReference type="EMBL" id="JBJQOH010000003">
    <property type="protein sequence ID" value="KAL3693525.1"/>
    <property type="molecule type" value="Genomic_DNA"/>
</dbReference>
<proteinExistence type="predicted"/>
<evidence type="ECO:0000313" key="2">
    <source>
        <dbReference type="EMBL" id="KAL3693525.1"/>
    </source>
</evidence>
<feature type="region of interest" description="Disordered" evidence="1">
    <location>
        <begin position="81"/>
        <end position="100"/>
    </location>
</feature>
<protein>
    <submittedName>
        <fullName evidence="2">Uncharacterized protein</fullName>
    </submittedName>
</protein>
<accession>A0ABD3HPN6</accession>
<dbReference type="AlphaFoldDB" id="A0ABD3HPN6"/>
<gene>
    <name evidence="2" type="ORF">R1sor_007176</name>
</gene>
<evidence type="ECO:0000313" key="3">
    <source>
        <dbReference type="Proteomes" id="UP001633002"/>
    </source>
</evidence>
<reference evidence="2 3" key="1">
    <citation type="submission" date="2024-09" db="EMBL/GenBank/DDBJ databases">
        <title>Chromosome-scale assembly of Riccia sorocarpa.</title>
        <authorList>
            <person name="Paukszto L."/>
        </authorList>
    </citation>
    <scope>NUCLEOTIDE SEQUENCE [LARGE SCALE GENOMIC DNA]</scope>
    <source>
        <strain evidence="2">LP-2024</strain>
        <tissue evidence="2">Aerial parts of the thallus</tissue>
    </source>
</reference>
<comment type="caution">
    <text evidence="2">The sequence shown here is derived from an EMBL/GenBank/DDBJ whole genome shotgun (WGS) entry which is preliminary data.</text>
</comment>
<dbReference type="Proteomes" id="UP001633002">
    <property type="component" value="Unassembled WGS sequence"/>
</dbReference>
<organism evidence="2 3">
    <name type="scientific">Riccia sorocarpa</name>
    <dbReference type="NCBI Taxonomy" id="122646"/>
    <lineage>
        <taxon>Eukaryota</taxon>
        <taxon>Viridiplantae</taxon>
        <taxon>Streptophyta</taxon>
        <taxon>Embryophyta</taxon>
        <taxon>Marchantiophyta</taxon>
        <taxon>Marchantiopsida</taxon>
        <taxon>Marchantiidae</taxon>
        <taxon>Marchantiales</taxon>
        <taxon>Ricciaceae</taxon>
        <taxon>Riccia</taxon>
    </lineage>
</organism>